<dbReference type="Proteomes" id="UP001337305">
    <property type="component" value="Unassembled WGS sequence"/>
</dbReference>
<dbReference type="SFLD" id="SFLDG01129">
    <property type="entry name" value="C1.5:_HAD__Beta-PGM__Phosphata"/>
    <property type="match status" value="1"/>
</dbReference>
<dbReference type="RefSeq" id="WP_303305524.1">
    <property type="nucleotide sequence ID" value="NZ_JAODOP010000004.1"/>
</dbReference>
<dbReference type="PRINTS" id="PR00413">
    <property type="entry name" value="HADHALOGNASE"/>
</dbReference>
<keyword evidence="2" id="KW-1185">Reference proteome</keyword>
<dbReference type="InterPro" id="IPR041492">
    <property type="entry name" value="HAD_2"/>
</dbReference>
<gene>
    <name evidence="1" type="ORF">N1F79_08530</name>
</gene>
<dbReference type="SUPFAM" id="SSF56784">
    <property type="entry name" value="HAD-like"/>
    <property type="match status" value="1"/>
</dbReference>
<dbReference type="Gene3D" id="3.40.50.1000">
    <property type="entry name" value="HAD superfamily/HAD-like"/>
    <property type="match status" value="1"/>
</dbReference>
<dbReference type="InterPro" id="IPR023214">
    <property type="entry name" value="HAD_sf"/>
</dbReference>
<dbReference type="EMBL" id="JAODOP010000004">
    <property type="protein sequence ID" value="MEF3833175.1"/>
    <property type="molecule type" value="Genomic_DNA"/>
</dbReference>
<organism evidence="1 2">
    <name type="scientific">Flavivirga spongiicola</name>
    <dbReference type="NCBI Taxonomy" id="421621"/>
    <lineage>
        <taxon>Bacteria</taxon>
        <taxon>Pseudomonadati</taxon>
        <taxon>Bacteroidota</taxon>
        <taxon>Flavobacteriia</taxon>
        <taxon>Flavobacteriales</taxon>
        <taxon>Flavobacteriaceae</taxon>
        <taxon>Flavivirga</taxon>
    </lineage>
</organism>
<evidence type="ECO:0000313" key="2">
    <source>
        <dbReference type="Proteomes" id="UP001337305"/>
    </source>
</evidence>
<dbReference type="Gene3D" id="1.10.150.240">
    <property type="entry name" value="Putative phosphatase, domain 2"/>
    <property type="match status" value="1"/>
</dbReference>
<sequence length="209" mass="24642">MSKENLSKLKNIIFDLGAVIMNLHVPKTISELKHLGIIDIVNDTGHYYTDPIFYDFEIGKVSEFEFLEKLRSMSSLNPSKNEIRDAWNAMILNIPKERIGLLINLKKKYNLYLLSNTNSIHQEKFERDFEIQNGYNFKNLFNKVYYSHQMGIRKPEEGIFRYVLKWSELEAQETLFIDDSIDNIKAAQRFGIQTFHINSRNTLHSLFRN</sequence>
<evidence type="ECO:0000313" key="1">
    <source>
        <dbReference type="EMBL" id="MEF3833175.1"/>
    </source>
</evidence>
<dbReference type="NCBIfam" id="TIGR01509">
    <property type="entry name" value="HAD-SF-IA-v3"/>
    <property type="match status" value="1"/>
</dbReference>
<reference evidence="1 2" key="1">
    <citation type="submission" date="2022-09" db="EMBL/GenBank/DDBJ databases">
        <title>Genome sequencing of Flavivirga sp. MEBiC05379.</title>
        <authorList>
            <person name="Oh H.-M."/>
            <person name="Kwon K.K."/>
            <person name="Park M.J."/>
            <person name="Yang S.-H."/>
        </authorList>
    </citation>
    <scope>NUCLEOTIDE SEQUENCE [LARGE SCALE GENOMIC DNA]</scope>
    <source>
        <strain evidence="1 2">MEBiC05379</strain>
    </source>
</reference>
<protein>
    <submittedName>
        <fullName evidence="1">HAD family phosphatase</fullName>
    </submittedName>
</protein>
<dbReference type="InterPro" id="IPR036412">
    <property type="entry name" value="HAD-like_sf"/>
</dbReference>
<dbReference type="InterPro" id="IPR006439">
    <property type="entry name" value="HAD-SF_hydro_IA"/>
</dbReference>
<dbReference type="InterPro" id="IPR023198">
    <property type="entry name" value="PGP-like_dom2"/>
</dbReference>
<accession>A0ABU7XTP8</accession>
<dbReference type="PANTHER" id="PTHR43611">
    <property type="entry name" value="ALPHA-D-GLUCOSE 1-PHOSPHATE PHOSPHATASE"/>
    <property type="match status" value="1"/>
</dbReference>
<proteinExistence type="predicted"/>
<dbReference type="NCBIfam" id="TIGR01549">
    <property type="entry name" value="HAD-SF-IA-v1"/>
    <property type="match status" value="1"/>
</dbReference>
<comment type="caution">
    <text evidence="1">The sequence shown here is derived from an EMBL/GenBank/DDBJ whole genome shotgun (WGS) entry which is preliminary data.</text>
</comment>
<dbReference type="PANTHER" id="PTHR43611:SF3">
    <property type="entry name" value="FLAVIN MONONUCLEOTIDE HYDROLASE 1, CHLOROPLATIC"/>
    <property type="match status" value="1"/>
</dbReference>
<name>A0ABU7XTP8_9FLAO</name>
<dbReference type="SFLD" id="SFLDS00003">
    <property type="entry name" value="Haloacid_Dehalogenase"/>
    <property type="match status" value="1"/>
</dbReference>
<dbReference type="CDD" id="cd02603">
    <property type="entry name" value="HAD_sEH-N_like"/>
    <property type="match status" value="1"/>
</dbReference>
<dbReference type="Pfam" id="PF13419">
    <property type="entry name" value="HAD_2"/>
    <property type="match status" value="1"/>
</dbReference>